<dbReference type="InterPro" id="IPR005119">
    <property type="entry name" value="LysR_subst-bd"/>
</dbReference>
<dbReference type="PANTHER" id="PTHR30293:SF2">
    <property type="entry name" value="TRANSCRIPTIONAL ACTIVATOR PROTEIN NHAR"/>
    <property type="match status" value="1"/>
</dbReference>
<keyword evidence="5" id="KW-0804">Transcription</keyword>
<evidence type="ECO:0000256" key="1">
    <source>
        <dbReference type="ARBA" id="ARBA00009437"/>
    </source>
</evidence>
<keyword evidence="2" id="KW-0805">Transcription regulation</keyword>
<dbReference type="SUPFAM" id="SSF53850">
    <property type="entry name" value="Periplasmic binding protein-like II"/>
    <property type="match status" value="1"/>
</dbReference>
<dbReference type="InterPro" id="IPR036388">
    <property type="entry name" value="WH-like_DNA-bd_sf"/>
</dbReference>
<dbReference type="InterPro" id="IPR036390">
    <property type="entry name" value="WH_DNA-bd_sf"/>
</dbReference>
<sequence>MINYKHLHYFWMVAKEGSIAAAAERLSVTPHTISAQLSLLDDYLGCALFTKVGRQLELTETGHMVLSYATDIFSLGGELEERVRNLDKIRPLVFKVGVVDVVPKSIAYHLLSPAMDDINNVRMICHEGNINELLAELALHKLDLVISESPIPSDVSVNGFSHSLGTCGSSFMASPSVAEQLTGEFPANLNGSPMLLPSETTIVRSQLLQWFNKNRIHPRVVGEFDDSALIKAFANAGKGIMVVPTPIREEVSQQLGLVTLGETNEIVNNFYAISIERKISHTAVEKITTAARDWLGSAD</sequence>
<organism evidence="7 8">
    <name type="scientific">Neptuniibacter caesariensis</name>
    <dbReference type="NCBI Taxonomy" id="207954"/>
    <lineage>
        <taxon>Bacteria</taxon>
        <taxon>Pseudomonadati</taxon>
        <taxon>Pseudomonadota</taxon>
        <taxon>Gammaproteobacteria</taxon>
        <taxon>Oceanospirillales</taxon>
        <taxon>Oceanospirillaceae</taxon>
        <taxon>Neptuniibacter</taxon>
    </lineage>
</organism>
<evidence type="ECO:0000256" key="2">
    <source>
        <dbReference type="ARBA" id="ARBA00023015"/>
    </source>
</evidence>
<dbReference type="Proteomes" id="UP000002171">
    <property type="component" value="Unassembled WGS sequence"/>
</dbReference>
<dbReference type="InterPro" id="IPR000847">
    <property type="entry name" value="LysR_HTH_N"/>
</dbReference>
<dbReference type="Pfam" id="PF03466">
    <property type="entry name" value="LysR_substrate"/>
    <property type="match status" value="1"/>
</dbReference>
<dbReference type="Gene3D" id="1.10.10.10">
    <property type="entry name" value="Winged helix-like DNA-binding domain superfamily/Winged helix DNA-binding domain"/>
    <property type="match status" value="1"/>
</dbReference>
<dbReference type="Pfam" id="PF00126">
    <property type="entry name" value="HTH_1"/>
    <property type="match status" value="1"/>
</dbReference>
<evidence type="ECO:0000256" key="3">
    <source>
        <dbReference type="ARBA" id="ARBA00023125"/>
    </source>
</evidence>
<dbReference type="PROSITE" id="PS50931">
    <property type="entry name" value="HTH_LYSR"/>
    <property type="match status" value="1"/>
</dbReference>
<dbReference type="Gene3D" id="3.40.190.290">
    <property type="match status" value="1"/>
</dbReference>
<dbReference type="PANTHER" id="PTHR30293">
    <property type="entry name" value="TRANSCRIPTIONAL REGULATORY PROTEIN NAC-RELATED"/>
    <property type="match status" value="1"/>
</dbReference>
<dbReference type="SUPFAM" id="SSF46785">
    <property type="entry name" value="Winged helix' DNA-binding domain"/>
    <property type="match status" value="1"/>
</dbReference>
<accession>A0A7U8C629</accession>
<evidence type="ECO:0000259" key="6">
    <source>
        <dbReference type="PROSITE" id="PS50931"/>
    </source>
</evidence>
<name>A0A7U8C629_NEPCE</name>
<evidence type="ECO:0000313" key="7">
    <source>
        <dbReference type="EMBL" id="EAR61381.1"/>
    </source>
</evidence>
<reference evidence="7 8" key="1">
    <citation type="submission" date="2006-02" db="EMBL/GenBank/DDBJ databases">
        <authorList>
            <person name="Pinhassi J."/>
            <person name="Pedros-Alio C."/>
            <person name="Ferriera S."/>
            <person name="Johnson J."/>
            <person name="Kravitz S."/>
            <person name="Halpern A."/>
            <person name="Remington K."/>
            <person name="Beeson K."/>
            <person name="Tran B."/>
            <person name="Rogers Y.-H."/>
            <person name="Friedman R."/>
            <person name="Venter J.C."/>
        </authorList>
    </citation>
    <scope>NUCLEOTIDE SEQUENCE [LARGE SCALE GENOMIC DNA]</scope>
    <source>
        <strain evidence="7 8">MED92</strain>
    </source>
</reference>
<dbReference type="NCBIfam" id="NF008284">
    <property type="entry name" value="PRK11062.1"/>
    <property type="match status" value="1"/>
</dbReference>
<dbReference type="GO" id="GO:0003677">
    <property type="term" value="F:DNA binding"/>
    <property type="evidence" value="ECO:0007669"/>
    <property type="project" value="UniProtKB-KW"/>
</dbReference>
<comment type="similarity">
    <text evidence="1">Belongs to the LysR transcriptional regulatory family.</text>
</comment>
<evidence type="ECO:0000256" key="4">
    <source>
        <dbReference type="ARBA" id="ARBA00023159"/>
    </source>
</evidence>
<keyword evidence="4" id="KW-0010">Activator</keyword>
<gene>
    <name evidence="7" type="ORF">MED92_17783</name>
</gene>
<dbReference type="OrthoDB" id="464481at2"/>
<dbReference type="RefSeq" id="WP_007021327.1">
    <property type="nucleotide sequence ID" value="NZ_CH724125.1"/>
</dbReference>
<keyword evidence="3" id="KW-0238">DNA-binding</keyword>
<keyword evidence="8" id="KW-1185">Reference proteome</keyword>
<evidence type="ECO:0000256" key="5">
    <source>
        <dbReference type="ARBA" id="ARBA00023163"/>
    </source>
</evidence>
<dbReference type="GO" id="GO:0003700">
    <property type="term" value="F:DNA-binding transcription factor activity"/>
    <property type="evidence" value="ECO:0007669"/>
    <property type="project" value="InterPro"/>
</dbReference>
<dbReference type="EMBL" id="AAOW01000008">
    <property type="protein sequence ID" value="EAR61381.1"/>
    <property type="molecule type" value="Genomic_DNA"/>
</dbReference>
<protein>
    <submittedName>
        <fullName evidence="7">Transcriptional regulator, LysR family protein</fullName>
    </submittedName>
</protein>
<comment type="caution">
    <text evidence="7">The sequence shown here is derived from an EMBL/GenBank/DDBJ whole genome shotgun (WGS) entry which is preliminary data.</text>
</comment>
<feature type="domain" description="HTH lysR-type" evidence="6">
    <location>
        <begin position="2"/>
        <end position="59"/>
    </location>
</feature>
<dbReference type="AlphaFoldDB" id="A0A7U8C629"/>
<dbReference type="GO" id="GO:2000142">
    <property type="term" value="P:regulation of DNA-templated transcription initiation"/>
    <property type="evidence" value="ECO:0007669"/>
    <property type="project" value="TreeGrafter"/>
</dbReference>
<proteinExistence type="inferred from homology"/>
<evidence type="ECO:0000313" key="8">
    <source>
        <dbReference type="Proteomes" id="UP000002171"/>
    </source>
</evidence>